<organism evidence="2 3">
    <name type="scientific">Paenibacillus xanthanilyticus</name>
    <dbReference type="NCBI Taxonomy" id="1783531"/>
    <lineage>
        <taxon>Bacteria</taxon>
        <taxon>Bacillati</taxon>
        <taxon>Bacillota</taxon>
        <taxon>Bacilli</taxon>
        <taxon>Bacillales</taxon>
        <taxon>Paenibacillaceae</taxon>
        <taxon>Paenibacillus</taxon>
    </lineage>
</organism>
<dbReference type="InterPro" id="IPR036873">
    <property type="entry name" value="Rhodanese-like_dom_sf"/>
</dbReference>
<feature type="domain" description="Rhodanese" evidence="1">
    <location>
        <begin position="20"/>
        <end position="104"/>
    </location>
</feature>
<dbReference type="EMBL" id="JBHSAM010000034">
    <property type="protein sequence ID" value="MFC4103395.1"/>
    <property type="molecule type" value="Genomic_DNA"/>
</dbReference>
<dbReference type="Proteomes" id="UP001595715">
    <property type="component" value="Unassembled WGS sequence"/>
</dbReference>
<dbReference type="PANTHER" id="PTHR43031">
    <property type="entry name" value="FAD-DEPENDENT OXIDOREDUCTASE"/>
    <property type="match status" value="1"/>
</dbReference>
<keyword evidence="3" id="KW-1185">Reference proteome</keyword>
<accession>A0ABV8KBL3</accession>
<protein>
    <submittedName>
        <fullName evidence="2">Rhodanese-like domain-containing protein</fullName>
    </submittedName>
</protein>
<dbReference type="InterPro" id="IPR050229">
    <property type="entry name" value="GlpE_sulfurtransferase"/>
</dbReference>
<dbReference type="Pfam" id="PF00581">
    <property type="entry name" value="Rhodanese"/>
    <property type="match status" value="1"/>
</dbReference>
<name>A0ABV8KBL3_9BACL</name>
<evidence type="ECO:0000313" key="3">
    <source>
        <dbReference type="Proteomes" id="UP001595715"/>
    </source>
</evidence>
<gene>
    <name evidence="2" type="ORF">ACFOZ8_27605</name>
</gene>
<dbReference type="SUPFAM" id="SSF52821">
    <property type="entry name" value="Rhodanese/Cell cycle control phosphatase"/>
    <property type="match status" value="1"/>
</dbReference>
<dbReference type="CDD" id="cd00158">
    <property type="entry name" value="RHOD"/>
    <property type="match status" value="1"/>
</dbReference>
<dbReference type="RefSeq" id="WP_377721961.1">
    <property type="nucleotide sequence ID" value="NZ_JBHSAM010000034.1"/>
</dbReference>
<dbReference type="Gene3D" id="3.40.250.10">
    <property type="entry name" value="Rhodanese-like domain"/>
    <property type="match status" value="1"/>
</dbReference>
<sequence length="110" mass="11728">MAGKFAKSMTTAEAKAWLDKGGSLQIVDVRESAEWEIGHIEGSIPIPLGELSRRHAELEEGLATLVVCRSGNRSGLACELLESLGYDVINMTGGLLAWPGDLTASSSRRS</sequence>
<reference evidence="3" key="1">
    <citation type="journal article" date="2019" name="Int. J. Syst. Evol. Microbiol.">
        <title>The Global Catalogue of Microorganisms (GCM) 10K type strain sequencing project: providing services to taxonomists for standard genome sequencing and annotation.</title>
        <authorList>
            <consortium name="The Broad Institute Genomics Platform"/>
            <consortium name="The Broad Institute Genome Sequencing Center for Infectious Disease"/>
            <person name="Wu L."/>
            <person name="Ma J."/>
        </authorList>
    </citation>
    <scope>NUCLEOTIDE SEQUENCE [LARGE SCALE GENOMIC DNA]</scope>
    <source>
        <strain evidence="3">IBRC-M 10987</strain>
    </source>
</reference>
<dbReference type="PROSITE" id="PS50206">
    <property type="entry name" value="RHODANESE_3"/>
    <property type="match status" value="1"/>
</dbReference>
<dbReference type="PANTHER" id="PTHR43031:SF17">
    <property type="entry name" value="SULFURTRANSFERASE YTWF-RELATED"/>
    <property type="match status" value="1"/>
</dbReference>
<evidence type="ECO:0000313" key="2">
    <source>
        <dbReference type="EMBL" id="MFC4103395.1"/>
    </source>
</evidence>
<dbReference type="SMART" id="SM00450">
    <property type="entry name" value="RHOD"/>
    <property type="match status" value="1"/>
</dbReference>
<proteinExistence type="predicted"/>
<comment type="caution">
    <text evidence="2">The sequence shown here is derived from an EMBL/GenBank/DDBJ whole genome shotgun (WGS) entry which is preliminary data.</text>
</comment>
<dbReference type="InterPro" id="IPR001763">
    <property type="entry name" value="Rhodanese-like_dom"/>
</dbReference>
<evidence type="ECO:0000259" key="1">
    <source>
        <dbReference type="PROSITE" id="PS50206"/>
    </source>
</evidence>